<evidence type="ECO:0000313" key="3">
    <source>
        <dbReference type="Proteomes" id="UP000823990"/>
    </source>
</evidence>
<dbReference type="PROSITE" id="PS51257">
    <property type="entry name" value="PROKAR_LIPOPROTEIN"/>
    <property type="match status" value="1"/>
</dbReference>
<evidence type="ECO:0000313" key="2">
    <source>
        <dbReference type="EMBL" id="HIW01863.1"/>
    </source>
</evidence>
<dbReference type="Proteomes" id="UP000823990">
    <property type="component" value="Unassembled WGS sequence"/>
</dbReference>
<dbReference type="AlphaFoldDB" id="A0A9D1TQM0"/>
<keyword evidence="1" id="KW-0732">Signal</keyword>
<accession>A0A9D1TQM0</accession>
<reference evidence="2" key="1">
    <citation type="journal article" date="2021" name="PeerJ">
        <title>Extensive microbial diversity within the chicken gut microbiome revealed by metagenomics and culture.</title>
        <authorList>
            <person name="Gilroy R."/>
            <person name="Ravi A."/>
            <person name="Getino M."/>
            <person name="Pursley I."/>
            <person name="Horton D.L."/>
            <person name="Alikhan N.F."/>
            <person name="Baker D."/>
            <person name="Gharbi K."/>
            <person name="Hall N."/>
            <person name="Watson M."/>
            <person name="Adriaenssens E.M."/>
            <person name="Foster-Nyarko E."/>
            <person name="Jarju S."/>
            <person name="Secka A."/>
            <person name="Antonio M."/>
            <person name="Oren A."/>
            <person name="Chaudhuri R.R."/>
            <person name="La Ragione R."/>
            <person name="Hildebrand F."/>
            <person name="Pallen M.J."/>
        </authorList>
    </citation>
    <scope>NUCLEOTIDE SEQUENCE</scope>
    <source>
        <strain evidence="2">12435</strain>
    </source>
</reference>
<gene>
    <name evidence="2" type="ORF">H9892_00765</name>
</gene>
<name>A0A9D1TQM0_9FIRM</name>
<evidence type="ECO:0000256" key="1">
    <source>
        <dbReference type="SAM" id="SignalP"/>
    </source>
</evidence>
<protein>
    <recommendedName>
        <fullName evidence="4">Lipoprotein</fullName>
    </recommendedName>
</protein>
<dbReference type="EMBL" id="DXHS01000012">
    <property type="protein sequence ID" value="HIW01863.1"/>
    <property type="molecule type" value="Genomic_DNA"/>
</dbReference>
<feature type="signal peptide" evidence="1">
    <location>
        <begin position="1"/>
        <end position="25"/>
    </location>
</feature>
<comment type="caution">
    <text evidence="2">The sequence shown here is derived from an EMBL/GenBank/DDBJ whole genome shotgun (WGS) entry which is preliminary data.</text>
</comment>
<organism evidence="2 3">
    <name type="scientific">Candidatus Protoclostridium stercorigallinarum</name>
    <dbReference type="NCBI Taxonomy" id="2838741"/>
    <lineage>
        <taxon>Bacteria</taxon>
        <taxon>Bacillati</taxon>
        <taxon>Bacillota</taxon>
        <taxon>Clostridia</taxon>
        <taxon>Candidatus Protoclostridium</taxon>
    </lineage>
</organism>
<feature type="chain" id="PRO_5038452460" description="Lipoprotein" evidence="1">
    <location>
        <begin position="26"/>
        <end position="255"/>
    </location>
</feature>
<proteinExistence type="predicted"/>
<sequence length="255" mass="27321">MKKRYKAIVAAVLAVLLAFSCLAFVAACGDGEDESAPAMMTSEDGKYDLYMNSLGRAWLTEHGKEDRLIEGNFRVREENSALTLSFNDEVVDVTNYRLSYGFTYSNDEAGIAETSFAIHRGTLMKALGQNGVVLDTQYSVQGDTSGGGGGGGFGAVSLLMSTIGSGTKEGYGKLEIKMLKIQGNWDYKYTKEDGLVIDATDSQKALVGSGAVRYDEATETYYVTYDIAKAPPFGDPAGEAPISKADIENALLLAD</sequence>
<reference evidence="2" key="2">
    <citation type="submission" date="2021-04" db="EMBL/GenBank/DDBJ databases">
        <authorList>
            <person name="Gilroy R."/>
        </authorList>
    </citation>
    <scope>NUCLEOTIDE SEQUENCE</scope>
    <source>
        <strain evidence="2">12435</strain>
    </source>
</reference>
<evidence type="ECO:0008006" key="4">
    <source>
        <dbReference type="Google" id="ProtNLM"/>
    </source>
</evidence>